<protein>
    <recommendedName>
        <fullName evidence="3">Thiamine pyrophosphokinase</fullName>
    </recommendedName>
</protein>
<dbReference type="EMBL" id="QDKG01000002">
    <property type="protein sequence ID" value="PVH25971.1"/>
    <property type="molecule type" value="Genomic_DNA"/>
</dbReference>
<evidence type="ECO:0008006" key="3">
    <source>
        <dbReference type="Google" id="ProtNLM"/>
    </source>
</evidence>
<sequence length="188" mass="21402">MSSHHIIRENQEPALLIIDVEALSEESLGQLLEWSPIVLTTDAHVDYLLSRGIKIDVIFTANAEFEVDQDGIAILPLQHILLDALHYLKSKNQFALHILWNDFSADALIEHNQQFTFAVYSQQFKYILRSFFHKWMPQGNVMKVISNGVVYRVENLKQIGDATYETVKDGFVSIDSQSENSLIIGEAL</sequence>
<keyword evidence="2" id="KW-1185">Reference proteome</keyword>
<dbReference type="RefSeq" id="WP_116775539.1">
    <property type="nucleotide sequence ID" value="NZ_QDKG01000002.1"/>
</dbReference>
<dbReference type="OrthoDB" id="1132102at2"/>
<organism evidence="1 2">
    <name type="scientific">Sphingobacterium corticibacter</name>
    <dbReference type="NCBI Taxonomy" id="2171749"/>
    <lineage>
        <taxon>Bacteria</taxon>
        <taxon>Pseudomonadati</taxon>
        <taxon>Bacteroidota</taxon>
        <taxon>Sphingobacteriia</taxon>
        <taxon>Sphingobacteriales</taxon>
        <taxon>Sphingobacteriaceae</taxon>
        <taxon>Sphingobacterium</taxon>
    </lineage>
</organism>
<dbReference type="Proteomes" id="UP000245627">
    <property type="component" value="Unassembled WGS sequence"/>
</dbReference>
<reference evidence="1 2" key="1">
    <citation type="submission" date="2018-04" db="EMBL/GenBank/DDBJ databases">
        <title>Sphingobacterium cortibacter sp. nov.</title>
        <authorList>
            <person name="Li Y."/>
        </authorList>
    </citation>
    <scope>NUCLEOTIDE SEQUENCE [LARGE SCALE GENOMIC DNA]</scope>
    <source>
        <strain evidence="1 2">2c-3</strain>
    </source>
</reference>
<comment type="caution">
    <text evidence="1">The sequence shown here is derived from an EMBL/GenBank/DDBJ whole genome shotgun (WGS) entry which is preliminary data.</text>
</comment>
<accession>A0A2T8HKK4</accession>
<evidence type="ECO:0000313" key="1">
    <source>
        <dbReference type="EMBL" id="PVH25971.1"/>
    </source>
</evidence>
<name>A0A2T8HKK4_9SPHI</name>
<dbReference type="AlphaFoldDB" id="A0A2T8HKK4"/>
<proteinExistence type="predicted"/>
<evidence type="ECO:0000313" key="2">
    <source>
        <dbReference type="Proteomes" id="UP000245627"/>
    </source>
</evidence>
<gene>
    <name evidence="1" type="ORF">DC487_08620</name>
</gene>